<dbReference type="AlphaFoldDB" id="A0A0R2L8D2"/>
<feature type="transmembrane region" description="Helical" evidence="1">
    <location>
        <begin position="282"/>
        <end position="303"/>
    </location>
</feature>
<dbReference type="STRING" id="348151.IV55_GL000367"/>
<feature type="transmembrane region" description="Helical" evidence="1">
    <location>
        <begin position="126"/>
        <end position="145"/>
    </location>
</feature>
<dbReference type="Proteomes" id="UP000051139">
    <property type="component" value="Unassembled WGS sequence"/>
</dbReference>
<dbReference type="PATRIC" id="fig|348151.3.peg.374"/>
<organism evidence="2 3">
    <name type="scientific">Furfurilactobacillus siliginis</name>
    <dbReference type="NCBI Taxonomy" id="348151"/>
    <lineage>
        <taxon>Bacteria</taxon>
        <taxon>Bacillati</taxon>
        <taxon>Bacillota</taxon>
        <taxon>Bacilli</taxon>
        <taxon>Lactobacillales</taxon>
        <taxon>Lactobacillaceae</taxon>
        <taxon>Furfurilactobacillus</taxon>
    </lineage>
</organism>
<reference evidence="2 3" key="1">
    <citation type="journal article" date="2015" name="Genome Announc.">
        <title>Expanding the biotechnology potential of lactobacilli through comparative genomics of 213 strains and associated genera.</title>
        <authorList>
            <person name="Sun Z."/>
            <person name="Harris H.M."/>
            <person name="McCann A."/>
            <person name="Guo C."/>
            <person name="Argimon S."/>
            <person name="Zhang W."/>
            <person name="Yang X."/>
            <person name="Jeffery I.B."/>
            <person name="Cooney J.C."/>
            <person name="Kagawa T.F."/>
            <person name="Liu W."/>
            <person name="Song Y."/>
            <person name="Salvetti E."/>
            <person name="Wrobel A."/>
            <person name="Rasinkangas P."/>
            <person name="Parkhill J."/>
            <person name="Rea M.C."/>
            <person name="O'Sullivan O."/>
            <person name="Ritari J."/>
            <person name="Douillard F.P."/>
            <person name="Paul Ross R."/>
            <person name="Yang R."/>
            <person name="Briner A.E."/>
            <person name="Felis G.E."/>
            <person name="de Vos W.M."/>
            <person name="Barrangou R."/>
            <person name="Klaenhammer T.R."/>
            <person name="Caufield P.W."/>
            <person name="Cui Y."/>
            <person name="Zhang H."/>
            <person name="O'Toole P.W."/>
        </authorList>
    </citation>
    <scope>NUCLEOTIDE SEQUENCE [LARGE SCALE GENOMIC DNA]</scope>
    <source>
        <strain evidence="2 3">DSM 22696</strain>
    </source>
</reference>
<feature type="transmembrane region" description="Helical" evidence="1">
    <location>
        <begin position="100"/>
        <end position="119"/>
    </location>
</feature>
<dbReference type="PANTHER" id="PTHR43483:SF3">
    <property type="entry name" value="MEMBRANE TRANSPORTER PROTEIN HI_0806-RELATED"/>
    <property type="match status" value="1"/>
</dbReference>
<dbReference type="PANTHER" id="PTHR43483">
    <property type="entry name" value="MEMBRANE TRANSPORTER PROTEIN HI_0806-RELATED"/>
    <property type="match status" value="1"/>
</dbReference>
<keyword evidence="3" id="KW-1185">Reference proteome</keyword>
<protein>
    <recommendedName>
        <fullName evidence="4">Membrane transporter protein</fullName>
    </recommendedName>
</protein>
<feature type="transmembrane region" description="Helical" evidence="1">
    <location>
        <begin position="18"/>
        <end position="38"/>
    </location>
</feature>
<feature type="transmembrane region" description="Helical" evidence="1">
    <location>
        <begin position="59"/>
        <end position="80"/>
    </location>
</feature>
<name>A0A0R2L8D2_9LACO</name>
<feature type="transmembrane region" description="Helical" evidence="1">
    <location>
        <begin position="256"/>
        <end position="276"/>
    </location>
</feature>
<evidence type="ECO:0008006" key="4">
    <source>
        <dbReference type="Google" id="ProtNLM"/>
    </source>
</evidence>
<feature type="transmembrane region" description="Helical" evidence="1">
    <location>
        <begin position="189"/>
        <end position="213"/>
    </location>
</feature>
<evidence type="ECO:0000313" key="2">
    <source>
        <dbReference type="EMBL" id="KRN95085.1"/>
    </source>
</evidence>
<comment type="caution">
    <text evidence="2">The sequence shown here is derived from an EMBL/GenBank/DDBJ whole genome shotgun (WGS) entry which is preliminary data.</text>
</comment>
<keyword evidence="1" id="KW-1133">Transmembrane helix</keyword>
<gene>
    <name evidence="2" type="ORF">IV55_GL000367</name>
</gene>
<feature type="transmembrane region" description="Helical" evidence="1">
    <location>
        <begin position="151"/>
        <end position="169"/>
    </location>
</feature>
<keyword evidence="1" id="KW-0812">Transmembrane</keyword>
<evidence type="ECO:0000256" key="1">
    <source>
        <dbReference type="SAM" id="Phobius"/>
    </source>
</evidence>
<evidence type="ECO:0000313" key="3">
    <source>
        <dbReference type="Proteomes" id="UP000051139"/>
    </source>
</evidence>
<accession>A0A0R2L8D2</accession>
<keyword evidence="1" id="KW-0472">Membrane</keyword>
<proteinExistence type="predicted"/>
<sequence>MQVSGILFFYTICFKGKWLMRSALIVMLLLVGILYAGYLGRDLWRHRQELKSTTPASGWVAISGVFIFLLSTLGVSDFAVSTAIYSPTKWVTMKQLPGTLNVQGVLPFVMMGIGFTGVVKVAPVTLILLVGAQVVGAILSPRLVVKLPERTIKWWIACGLVVAGGFILASRLHLIAGNGTATELTGGKLLIGCLLQMVYGALNNIGIGSYALTTATVYALGLNPLVAFPVMMSGSALSVAAGSSMFIHYGDYNRKVAAVATSFGLLGVLLGLVVFAHFNVAIVTWIVIGVLFYTAGNLFYGLVQQRRVEK</sequence>
<feature type="transmembrane region" description="Helical" evidence="1">
    <location>
        <begin position="225"/>
        <end position="249"/>
    </location>
</feature>
<dbReference type="EMBL" id="JQCB01000011">
    <property type="protein sequence ID" value="KRN95085.1"/>
    <property type="molecule type" value="Genomic_DNA"/>
</dbReference>